<organism evidence="1">
    <name type="scientific">Glycine max</name>
    <name type="common">Soybean</name>
    <name type="synonym">Glycine hispida</name>
    <dbReference type="NCBI Taxonomy" id="3847"/>
    <lineage>
        <taxon>Eukaryota</taxon>
        <taxon>Viridiplantae</taxon>
        <taxon>Streptophyta</taxon>
        <taxon>Embryophyta</taxon>
        <taxon>Tracheophyta</taxon>
        <taxon>Spermatophyta</taxon>
        <taxon>Magnoliopsida</taxon>
        <taxon>eudicotyledons</taxon>
        <taxon>Gunneridae</taxon>
        <taxon>Pentapetalae</taxon>
        <taxon>rosids</taxon>
        <taxon>fabids</taxon>
        <taxon>Fabales</taxon>
        <taxon>Fabaceae</taxon>
        <taxon>Papilionoideae</taxon>
        <taxon>50 kb inversion clade</taxon>
        <taxon>NPAAA clade</taxon>
        <taxon>indigoferoid/millettioid clade</taxon>
        <taxon>Phaseoleae</taxon>
        <taxon>Glycine</taxon>
        <taxon>Glycine subgen. Soja</taxon>
    </lineage>
</organism>
<dbReference type="InParanoid" id="K7KKE0"/>
<evidence type="ECO:0008006" key="4">
    <source>
        <dbReference type="Google" id="ProtNLM"/>
    </source>
</evidence>
<reference evidence="1" key="3">
    <citation type="submission" date="2018-07" db="EMBL/GenBank/DDBJ databases">
        <title>WGS assembly of Glycine max.</title>
        <authorList>
            <person name="Schmutz J."/>
            <person name="Cannon S."/>
            <person name="Schlueter J."/>
            <person name="Ma J."/>
            <person name="Mitros T."/>
            <person name="Nelson W."/>
            <person name="Hyten D."/>
            <person name="Song Q."/>
            <person name="Thelen J."/>
            <person name="Cheng J."/>
            <person name="Xu D."/>
            <person name="Hellsten U."/>
            <person name="May G."/>
            <person name="Yu Y."/>
            <person name="Sakurai T."/>
            <person name="Umezawa T."/>
            <person name="Bhattacharyya M."/>
            <person name="Sandhu D."/>
            <person name="Valliyodan B."/>
            <person name="Lindquist E."/>
            <person name="Peto M."/>
            <person name="Grant D."/>
            <person name="Shu S."/>
            <person name="Goodstein D."/>
            <person name="Barry K."/>
            <person name="Futrell-Griggs M."/>
            <person name="Abernathy B."/>
            <person name="Du J."/>
            <person name="Tian Z."/>
            <person name="Zhu L."/>
            <person name="Gill N."/>
            <person name="Joshi T."/>
            <person name="Libault M."/>
            <person name="Sethuraman A."/>
            <person name="Zhang X."/>
            <person name="Shinozaki K."/>
            <person name="Nguyen H."/>
            <person name="Wing R."/>
            <person name="Cregan P."/>
            <person name="Specht J."/>
            <person name="Grimwood J."/>
            <person name="Rokhsar D."/>
            <person name="Stacey G."/>
            <person name="Shoemaker R."/>
            <person name="Jackson S."/>
        </authorList>
    </citation>
    <scope>NUCLEOTIDE SEQUENCE</scope>
    <source>
        <tissue evidence="1">Callus</tissue>
    </source>
</reference>
<reference evidence="1 2" key="1">
    <citation type="journal article" date="2010" name="Nature">
        <title>Genome sequence of the palaeopolyploid soybean.</title>
        <authorList>
            <person name="Schmutz J."/>
            <person name="Cannon S.B."/>
            <person name="Schlueter J."/>
            <person name="Ma J."/>
            <person name="Mitros T."/>
            <person name="Nelson W."/>
            <person name="Hyten D.L."/>
            <person name="Song Q."/>
            <person name="Thelen J.J."/>
            <person name="Cheng J."/>
            <person name="Xu D."/>
            <person name="Hellsten U."/>
            <person name="May G.D."/>
            <person name="Yu Y."/>
            <person name="Sakurai T."/>
            <person name="Umezawa T."/>
            <person name="Bhattacharyya M.K."/>
            <person name="Sandhu D."/>
            <person name="Valliyodan B."/>
            <person name="Lindquist E."/>
            <person name="Peto M."/>
            <person name="Grant D."/>
            <person name="Shu S."/>
            <person name="Goodstein D."/>
            <person name="Barry K."/>
            <person name="Futrell-Griggs M."/>
            <person name="Abernathy B."/>
            <person name="Du J."/>
            <person name="Tian Z."/>
            <person name="Zhu L."/>
            <person name="Gill N."/>
            <person name="Joshi T."/>
            <person name="Libault M."/>
            <person name="Sethuraman A."/>
            <person name="Zhang X.-C."/>
            <person name="Shinozaki K."/>
            <person name="Nguyen H.T."/>
            <person name="Wing R.A."/>
            <person name="Cregan P."/>
            <person name="Specht J."/>
            <person name="Grimwood J."/>
            <person name="Rokhsar D."/>
            <person name="Stacey G."/>
            <person name="Shoemaker R.C."/>
            <person name="Jackson S.A."/>
        </authorList>
    </citation>
    <scope>NUCLEOTIDE SEQUENCE</scope>
    <source>
        <strain evidence="2">cv. Williams 82</strain>
        <tissue evidence="1">Callus</tissue>
    </source>
</reference>
<dbReference type="EnsemblPlants" id="KRH63157">
    <property type="protein sequence ID" value="KRH63157"/>
    <property type="gene ID" value="GLYMA_04G158300"/>
</dbReference>
<protein>
    <recommendedName>
        <fullName evidence="4">BZIP domain-containing protein</fullName>
    </recommendedName>
</protein>
<dbReference type="PANTHER" id="PTHR46324">
    <property type="entry name" value="BASIC LEUCINE ZIPPER 43-RELATED"/>
    <property type="match status" value="1"/>
</dbReference>
<dbReference type="Proteomes" id="UP000008827">
    <property type="component" value="Chromosome 4"/>
</dbReference>
<gene>
    <name evidence="1" type="ORF">GLYMA_04G158300</name>
</gene>
<name>K7KKE0_SOYBN</name>
<dbReference type="SMR" id="K7KKE0"/>
<dbReference type="Gramene" id="KRH63157">
    <property type="protein sequence ID" value="KRH63157"/>
    <property type="gene ID" value="GLYMA_04G158300"/>
</dbReference>
<dbReference type="EMBL" id="CM000837">
    <property type="protein sequence ID" value="KRH63157.1"/>
    <property type="molecule type" value="Genomic_DNA"/>
</dbReference>
<proteinExistence type="predicted"/>
<dbReference type="InterPro" id="IPR044521">
    <property type="entry name" value="AtbZIP8/43"/>
</dbReference>
<evidence type="ECO:0000313" key="1">
    <source>
        <dbReference type="EMBL" id="KRH63157.1"/>
    </source>
</evidence>
<dbReference type="OMA" id="ARRSRMQ"/>
<dbReference type="AlphaFoldDB" id="K7KKE0"/>
<dbReference type="PaxDb" id="3847-GLYMA04G31211.1"/>
<keyword evidence="3" id="KW-1185">Reference proteome</keyword>
<evidence type="ECO:0000313" key="3">
    <source>
        <dbReference type="Proteomes" id="UP000008827"/>
    </source>
</evidence>
<evidence type="ECO:0000313" key="2">
    <source>
        <dbReference type="EnsemblPlants" id="KRH63157"/>
    </source>
</evidence>
<sequence>MEGNDANRLHGPPNYATLTPQHCTQNFTLNNETIEGHQRHRDRILTHVDSSQVFNSIFPLYYSKLHLSNNTNSPNTSSNSNNNNTNADEANALLEDRTQKRMFFNRESARRSRMQRKQQIETPFSTLDRQLSEKIIYLLECNQQILEHNAQLKDNVSSLQVNFTLIC</sequence>
<accession>K7KKE0</accession>
<dbReference type="HOGENOM" id="CLU_1597395_0_0_1"/>
<dbReference type="Gene3D" id="1.20.5.170">
    <property type="match status" value="1"/>
</dbReference>
<reference evidence="2" key="2">
    <citation type="submission" date="2018-02" db="UniProtKB">
        <authorList>
            <consortium name="EnsemblPlants"/>
        </authorList>
    </citation>
    <scope>IDENTIFICATION</scope>
    <source>
        <strain evidence="2">Williams 82</strain>
    </source>
</reference>
<dbReference type="PANTHER" id="PTHR46324:SF7">
    <property type="entry name" value="BASIC LEUCINE-ZIPPER 75"/>
    <property type="match status" value="1"/>
</dbReference>